<feature type="transmembrane region" description="Helical" evidence="2">
    <location>
        <begin position="92"/>
        <end position="109"/>
    </location>
</feature>
<dbReference type="AlphaFoldDB" id="A0A3G9IZT1"/>
<dbReference type="KEGG" id="nbe:Back2_05160"/>
<evidence type="ECO:0000313" key="4">
    <source>
        <dbReference type="EMBL" id="BBH16229.1"/>
    </source>
</evidence>
<dbReference type="InterPro" id="IPR037185">
    <property type="entry name" value="EmrE-like"/>
</dbReference>
<accession>A0A3G9IZT1</accession>
<proteinExistence type="inferred from homology"/>
<dbReference type="InterPro" id="IPR000620">
    <property type="entry name" value="EamA_dom"/>
</dbReference>
<dbReference type="SUPFAM" id="SSF103481">
    <property type="entry name" value="Multidrug resistance efflux transporter EmrE"/>
    <property type="match status" value="2"/>
</dbReference>
<feature type="transmembrane region" description="Helical" evidence="2">
    <location>
        <begin position="147"/>
        <end position="168"/>
    </location>
</feature>
<reference evidence="4 5" key="1">
    <citation type="submission" date="2018-11" db="EMBL/GenBank/DDBJ databases">
        <title>Complete genome sequence of Nocardioides baekrokdamisoli strain KCTC 39748.</title>
        <authorList>
            <person name="Kang S.W."/>
            <person name="Lee K.C."/>
            <person name="Kim K.K."/>
            <person name="Kim J.S."/>
            <person name="Kim D.S."/>
            <person name="Ko S.H."/>
            <person name="Yang S.H."/>
            <person name="Shin Y.K."/>
            <person name="Lee J.S."/>
        </authorList>
    </citation>
    <scope>NUCLEOTIDE SEQUENCE [LARGE SCALE GENOMIC DNA]</scope>
    <source>
        <strain evidence="4 5">KCTC 39748</strain>
    </source>
</reference>
<dbReference type="Pfam" id="PF00892">
    <property type="entry name" value="EamA"/>
    <property type="match status" value="1"/>
</dbReference>
<gene>
    <name evidence="4" type="ORF">Back2_05160</name>
</gene>
<keyword evidence="2" id="KW-0472">Membrane</keyword>
<keyword evidence="2" id="KW-1133">Transmembrane helix</keyword>
<feature type="transmembrane region" description="Helical" evidence="2">
    <location>
        <begin position="209"/>
        <end position="228"/>
    </location>
</feature>
<evidence type="ECO:0000313" key="5">
    <source>
        <dbReference type="Proteomes" id="UP000271573"/>
    </source>
</evidence>
<feature type="transmembrane region" description="Helical" evidence="2">
    <location>
        <begin position="67"/>
        <end position="86"/>
    </location>
</feature>
<keyword evidence="5" id="KW-1185">Reference proteome</keyword>
<dbReference type="Proteomes" id="UP000271573">
    <property type="component" value="Chromosome"/>
</dbReference>
<feature type="domain" description="EamA" evidence="3">
    <location>
        <begin position="124"/>
        <end position="251"/>
    </location>
</feature>
<feature type="transmembrane region" description="Helical" evidence="2">
    <location>
        <begin position="121"/>
        <end position="141"/>
    </location>
</feature>
<evidence type="ECO:0000256" key="2">
    <source>
        <dbReference type="SAM" id="Phobius"/>
    </source>
</evidence>
<feature type="transmembrane region" description="Helical" evidence="2">
    <location>
        <begin position="235"/>
        <end position="252"/>
    </location>
</feature>
<evidence type="ECO:0000259" key="3">
    <source>
        <dbReference type="Pfam" id="PF00892"/>
    </source>
</evidence>
<feature type="transmembrane region" description="Helical" evidence="2">
    <location>
        <begin position="39"/>
        <end position="60"/>
    </location>
</feature>
<protein>
    <recommendedName>
        <fullName evidence="3">EamA domain-containing protein</fullName>
    </recommendedName>
</protein>
<feature type="transmembrane region" description="Helical" evidence="2">
    <location>
        <begin position="180"/>
        <end position="197"/>
    </location>
</feature>
<dbReference type="EMBL" id="AP019307">
    <property type="protein sequence ID" value="BBH16229.1"/>
    <property type="molecule type" value="Genomic_DNA"/>
</dbReference>
<evidence type="ECO:0000256" key="1">
    <source>
        <dbReference type="ARBA" id="ARBA00007362"/>
    </source>
</evidence>
<organism evidence="4 5">
    <name type="scientific">Nocardioides baekrokdamisoli</name>
    <dbReference type="NCBI Taxonomy" id="1804624"/>
    <lineage>
        <taxon>Bacteria</taxon>
        <taxon>Bacillati</taxon>
        <taxon>Actinomycetota</taxon>
        <taxon>Actinomycetes</taxon>
        <taxon>Propionibacteriales</taxon>
        <taxon>Nocardioidaceae</taxon>
        <taxon>Nocardioides</taxon>
    </lineage>
</organism>
<dbReference type="GO" id="GO:0016020">
    <property type="term" value="C:membrane"/>
    <property type="evidence" value="ECO:0007669"/>
    <property type="project" value="InterPro"/>
</dbReference>
<sequence length="253" mass="25221">MLSSRTNPRIIAVAGLLFGGLVAGAGALAHGVTINGAAWAWSATAAVGDAIGVVFLYRGLSSGRMSVVAPLSGIGAAALPVVAGFIDGERPGLWAVVGLVAAVPAILLVAHVRDANGPSGWLDGVIAGVGFGLGFLAIARLPHAAGLGGLSMTQLGAAALVAVTLIGADRSRLRLLRRELSGAAITGLLGGAAFYLFQQSSHRGYLSEAAVLSALYPAVTVLLALIVLRERVSSIQVAGFVLCAASIGLIVSG</sequence>
<keyword evidence="2" id="KW-0812">Transmembrane</keyword>
<name>A0A3G9IZT1_9ACTN</name>
<comment type="similarity">
    <text evidence="1">Belongs to the EamA transporter family.</text>
</comment>